<dbReference type="Pfam" id="PF00389">
    <property type="entry name" value="2-Hacid_dh"/>
    <property type="match status" value="1"/>
</dbReference>
<dbReference type="InterPro" id="IPR023313">
    <property type="entry name" value="UBQ-conjugating_AS"/>
</dbReference>
<evidence type="ECO:0000256" key="5">
    <source>
        <dbReference type="ARBA" id="ARBA00022741"/>
    </source>
</evidence>
<evidence type="ECO:0000256" key="6">
    <source>
        <dbReference type="ARBA" id="ARBA00022786"/>
    </source>
</evidence>
<dbReference type="GO" id="GO:0005694">
    <property type="term" value="C:chromosome"/>
    <property type="evidence" value="ECO:0007669"/>
    <property type="project" value="UniProtKB-ARBA"/>
</dbReference>
<dbReference type="SUPFAM" id="SSF52283">
    <property type="entry name" value="Formate/glycerate dehydrogenase catalytic domain-like"/>
    <property type="match status" value="1"/>
</dbReference>
<dbReference type="InterPro" id="IPR033756">
    <property type="entry name" value="YlxH/NBP35"/>
</dbReference>
<dbReference type="CDD" id="cd02037">
    <property type="entry name" value="Mrp_NBP35"/>
    <property type="match status" value="1"/>
</dbReference>
<comment type="similarity">
    <text evidence="11">Belongs to the Mrp/NBP35 ATP-binding proteins family.</text>
</comment>
<dbReference type="SMART" id="SM00212">
    <property type="entry name" value="UBCc"/>
    <property type="match status" value="1"/>
</dbReference>
<comment type="pathway">
    <text evidence="2">Protein modification; protein sumoylation.</text>
</comment>
<keyword evidence="10" id="KW-0539">Nucleus</keyword>
<evidence type="ECO:0000256" key="12">
    <source>
        <dbReference type="ARBA" id="ARBA00039165"/>
    </source>
</evidence>
<dbReference type="AlphaFoldDB" id="A0A7J6PM68"/>
<keyword evidence="3" id="KW-0808">Transferase</keyword>
<dbReference type="SUPFAM" id="SSF54495">
    <property type="entry name" value="UBC-like"/>
    <property type="match status" value="1"/>
</dbReference>
<comment type="caution">
    <text evidence="16">The sequence shown here is derived from an EMBL/GenBank/DDBJ whole genome shotgun (WGS) entry which is preliminary data.</text>
</comment>
<dbReference type="GO" id="GO:0019787">
    <property type="term" value="F:ubiquitin-like protein transferase activity"/>
    <property type="evidence" value="ECO:0007669"/>
    <property type="project" value="UniProtKB-ARBA"/>
</dbReference>
<dbReference type="InterPro" id="IPR000608">
    <property type="entry name" value="UBC"/>
</dbReference>
<dbReference type="PROSITE" id="PS00183">
    <property type="entry name" value="UBC_1"/>
    <property type="match status" value="1"/>
</dbReference>
<evidence type="ECO:0000256" key="8">
    <source>
        <dbReference type="ARBA" id="ARBA00023004"/>
    </source>
</evidence>
<keyword evidence="9" id="KW-0411">Iron-sulfur</keyword>
<dbReference type="Pfam" id="PF00179">
    <property type="entry name" value="UQ_con"/>
    <property type="match status" value="1"/>
</dbReference>
<dbReference type="PANTHER" id="PTHR42961">
    <property type="entry name" value="IRON-SULFUR PROTEIN NUBPL"/>
    <property type="match status" value="1"/>
</dbReference>
<keyword evidence="5" id="KW-0547">Nucleotide-binding</keyword>
<evidence type="ECO:0000256" key="3">
    <source>
        <dbReference type="ARBA" id="ARBA00022679"/>
    </source>
</evidence>
<keyword evidence="4" id="KW-0479">Metal-binding</keyword>
<dbReference type="Gene3D" id="3.40.50.720">
    <property type="entry name" value="NAD(P)-binding Rossmann-like Domain"/>
    <property type="match status" value="2"/>
</dbReference>
<keyword evidence="7" id="KW-0067">ATP-binding</keyword>
<dbReference type="InterPro" id="IPR006139">
    <property type="entry name" value="D-isomer_2_OHA_DH_cat_dom"/>
</dbReference>
<dbReference type="InterPro" id="IPR016135">
    <property type="entry name" value="UBQ-conjugating_enzyme/RWD"/>
</dbReference>
<evidence type="ECO:0000256" key="14">
    <source>
        <dbReference type="PROSITE-ProRule" id="PRU10133"/>
    </source>
</evidence>
<dbReference type="GO" id="GO:0005634">
    <property type="term" value="C:nucleus"/>
    <property type="evidence" value="ECO:0007669"/>
    <property type="project" value="UniProtKB-SubCell"/>
</dbReference>
<evidence type="ECO:0000256" key="13">
    <source>
        <dbReference type="ARBA" id="ARBA00044296"/>
    </source>
</evidence>
<dbReference type="GO" id="GO:0016616">
    <property type="term" value="F:oxidoreductase activity, acting on the CH-OH group of donors, NAD or NADP as acceptor"/>
    <property type="evidence" value="ECO:0007669"/>
    <property type="project" value="InterPro"/>
</dbReference>
<evidence type="ECO:0000256" key="7">
    <source>
        <dbReference type="ARBA" id="ARBA00022840"/>
    </source>
</evidence>
<accession>A0A7J6PM68</accession>
<dbReference type="GO" id="GO:0005524">
    <property type="term" value="F:ATP binding"/>
    <property type="evidence" value="ECO:0007669"/>
    <property type="project" value="UniProtKB-KW"/>
</dbReference>
<dbReference type="InterPro" id="IPR044304">
    <property type="entry name" value="NUBPL-like"/>
</dbReference>
<dbReference type="SUPFAM" id="SSF51735">
    <property type="entry name" value="NAD(P)-binding Rossmann-fold domains"/>
    <property type="match status" value="1"/>
</dbReference>
<evidence type="ECO:0000256" key="10">
    <source>
        <dbReference type="ARBA" id="ARBA00023242"/>
    </source>
</evidence>
<comment type="subcellular location">
    <subcellularLocation>
        <location evidence="1">Nucleus</location>
    </subcellularLocation>
</comment>
<evidence type="ECO:0000256" key="9">
    <source>
        <dbReference type="ARBA" id="ARBA00023014"/>
    </source>
</evidence>
<evidence type="ECO:0000256" key="11">
    <source>
        <dbReference type="ARBA" id="ARBA00024036"/>
    </source>
</evidence>
<dbReference type="Pfam" id="PF10609">
    <property type="entry name" value="ParA"/>
    <property type="match status" value="1"/>
</dbReference>
<feature type="domain" description="UBC core" evidence="15">
    <location>
        <begin position="4"/>
        <end position="162"/>
    </location>
</feature>
<dbReference type="FunFam" id="3.10.110.10:FF:000035">
    <property type="entry name" value="SUMO-conjugating enzyme ubc9"/>
    <property type="match status" value="1"/>
</dbReference>
<feature type="active site" description="Glycyl thioester intermediate" evidence="14">
    <location>
        <position position="98"/>
    </location>
</feature>
<dbReference type="GO" id="GO:0016226">
    <property type="term" value="P:iron-sulfur cluster assembly"/>
    <property type="evidence" value="ECO:0007669"/>
    <property type="project" value="InterPro"/>
</dbReference>
<dbReference type="GO" id="GO:0046872">
    <property type="term" value="F:metal ion binding"/>
    <property type="evidence" value="ECO:0007669"/>
    <property type="project" value="UniProtKB-KW"/>
</dbReference>
<dbReference type="Pfam" id="PF02826">
    <property type="entry name" value="2-Hacid_dh_C"/>
    <property type="match status" value="1"/>
</dbReference>
<keyword evidence="6" id="KW-0833">Ubl conjugation pathway</keyword>
<dbReference type="PANTHER" id="PTHR42961:SF2">
    <property type="entry name" value="IRON-SULFUR PROTEIN NUBPL"/>
    <property type="match status" value="1"/>
</dbReference>
<protein>
    <recommendedName>
        <fullName evidence="12">SUMO-conjugating enzyme UBC9</fullName>
    </recommendedName>
    <alternativeName>
        <fullName evidence="13">Ubiquitin carrier protein 9</fullName>
    </alternativeName>
</protein>
<dbReference type="GO" id="GO:0051539">
    <property type="term" value="F:4 iron, 4 sulfur cluster binding"/>
    <property type="evidence" value="ECO:0007669"/>
    <property type="project" value="TreeGrafter"/>
</dbReference>
<organism evidence="16 17">
    <name type="scientific">Perkinsus olseni</name>
    <name type="common">Perkinsus atlanticus</name>
    <dbReference type="NCBI Taxonomy" id="32597"/>
    <lineage>
        <taxon>Eukaryota</taxon>
        <taxon>Sar</taxon>
        <taxon>Alveolata</taxon>
        <taxon>Perkinsozoa</taxon>
        <taxon>Perkinsea</taxon>
        <taxon>Perkinsida</taxon>
        <taxon>Perkinsidae</taxon>
        <taxon>Perkinsus</taxon>
    </lineage>
</organism>
<sequence length="855" mass="92277">MASFASRRLQKERAEWRKDHPFGFSAKPMANPDGKGQNLFRWICGIPGRAGTPWEGATYKLTMDFSEDYPGKPPKCKFVFVNGKVLFHPNIYPSGTVCLSILNEDEDWKPSITIKQILLGVQDLLDNPNSASPAQAEPFQLFTQNKEEYLRRVKQQAKDVANGGQKLFRITVVVEFMTPHTVLLATTKPFAKDAVDAIKLICEEHGLLFEKLEGYKDRAELYEAVASAEACIVRSDVCDEEFFSHAKKLKVLVRAGAGVDAIDLPAATNHGVCVQNTPGQNSNAVAELAFGMLLAHKRNHFDGNSGTEIRGKFMILAAQGFGMDIYAYDPFLTPDQIADLGAEPLYDVPSIFKCDVVSLHVPATRETKRSIDEKLLRSMPKGGILINTARKDIIQEADLLKALAERPDLSYLADDKPDNTEDIEEALGASRVKKQVIGVLGADSLVAALVWQFLVTPKKMGAQTAQANSNSGIAAAKQIVEFFRGGLVKHQVNINGPALFLALAGPVQPTACIYLGLLDIVKRGSTEGMRVLGQDLGFDDPGTAGSLGTVPLWMIEEWMLRLCPSSLSSVEIMFSTFSGESEELPNDNYDRPLSARPDARPPYVIVVHSCKGGVGKSTVAFNLSLALADSGLDVGLVDADVMGPSLPAFVKPEEGHVYPTAAGSLRCQSFGWLDVHKVAKQGAGLSAQSAKEVVAMMLTQTDYGSVKYLVVDCPPGTGDIPNLLLGGGVHPSCAVVVTTPHKLSLMDTKLGVDKIRRDGVTIGAIVENMAYLECPDCSRVIHPFGEADPRAALGLGDEVPVVELPIEATLSTSFTAPRDSPPGAGAPRGVKGIYDRLPMVIQDWGTFIACLAVSM</sequence>
<name>A0A7J6PM68_PEROL</name>
<dbReference type="CDD" id="cd23798">
    <property type="entry name" value="UBCc_UBE2I"/>
    <property type="match status" value="1"/>
</dbReference>
<evidence type="ECO:0000259" key="15">
    <source>
        <dbReference type="PROSITE" id="PS50127"/>
    </source>
</evidence>
<reference evidence="16 17" key="1">
    <citation type="submission" date="2020-04" db="EMBL/GenBank/DDBJ databases">
        <title>Perkinsus olseni comparative genomics.</title>
        <authorList>
            <person name="Bogema D.R."/>
        </authorList>
    </citation>
    <scope>NUCLEOTIDE SEQUENCE [LARGE SCALE GENOMIC DNA]</scope>
    <source>
        <strain evidence="16">00978-12</strain>
    </source>
</reference>
<dbReference type="SUPFAM" id="SSF52540">
    <property type="entry name" value="P-loop containing nucleoside triphosphate hydrolases"/>
    <property type="match status" value="1"/>
</dbReference>
<evidence type="ECO:0000256" key="4">
    <source>
        <dbReference type="ARBA" id="ARBA00022723"/>
    </source>
</evidence>
<dbReference type="Proteomes" id="UP000541610">
    <property type="component" value="Unassembled WGS sequence"/>
</dbReference>
<dbReference type="InterPro" id="IPR006140">
    <property type="entry name" value="D-isomer_DH_NAD-bd"/>
</dbReference>
<dbReference type="GO" id="GO:0051287">
    <property type="term" value="F:NAD binding"/>
    <property type="evidence" value="ECO:0007669"/>
    <property type="project" value="InterPro"/>
</dbReference>
<evidence type="ECO:0000313" key="16">
    <source>
        <dbReference type="EMBL" id="KAF4696601.1"/>
    </source>
</evidence>
<keyword evidence="8" id="KW-0408">Iron</keyword>
<dbReference type="InterPro" id="IPR027417">
    <property type="entry name" value="P-loop_NTPase"/>
</dbReference>
<dbReference type="OrthoDB" id="405950at2759"/>
<dbReference type="EMBL" id="JABANP010000009">
    <property type="protein sequence ID" value="KAF4696601.1"/>
    <property type="molecule type" value="Genomic_DNA"/>
</dbReference>
<gene>
    <name evidence="16" type="ORF">FOZ60_016608</name>
</gene>
<dbReference type="Gene3D" id="3.10.110.10">
    <property type="entry name" value="Ubiquitin Conjugating Enzyme"/>
    <property type="match status" value="1"/>
</dbReference>
<evidence type="ECO:0000256" key="1">
    <source>
        <dbReference type="ARBA" id="ARBA00004123"/>
    </source>
</evidence>
<evidence type="ECO:0000256" key="2">
    <source>
        <dbReference type="ARBA" id="ARBA00004718"/>
    </source>
</evidence>
<dbReference type="InterPro" id="IPR036291">
    <property type="entry name" value="NAD(P)-bd_dom_sf"/>
</dbReference>
<dbReference type="InterPro" id="IPR019591">
    <property type="entry name" value="Mrp/NBP35_ATP-bd"/>
</dbReference>
<evidence type="ECO:0000313" key="17">
    <source>
        <dbReference type="Proteomes" id="UP000541610"/>
    </source>
</evidence>
<dbReference type="GO" id="GO:0140663">
    <property type="term" value="F:ATP-dependent FeS chaperone activity"/>
    <property type="evidence" value="ECO:0007669"/>
    <property type="project" value="InterPro"/>
</dbReference>
<dbReference type="PROSITE" id="PS50127">
    <property type="entry name" value="UBC_2"/>
    <property type="match status" value="1"/>
</dbReference>
<proteinExistence type="inferred from homology"/>
<dbReference type="Gene3D" id="3.40.50.300">
    <property type="entry name" value="P-loop containing nucleotide triphosphate hydrolases"/>
    <property type="match status" value="1"/>
</dbReference>